<dbReference type="Pfam" id="PF00100">
    <property type="entry name" value="Zona_pellucida"/>
    <property type="match status" value="1"/>
</dbReference>
<dbReference type="SMART" id="SM00241">
    <property type="entry name" value="ZP"/>
    <property type="match status" value="1"/>
</dbReference>
<feature type="domain" description="ZP" evidence="3">
    <location>
        <begin position="1"/>
        <end position="267"/>
    </location>
</feature>
<accession>A0A4W3JY44</accession>
<keyword evidence="2" id="KW-1015">Disulfide bond</keyword>
<dbReference type="InterPro" id="IPR001507">
    <property type="entry name" value="ZP_dom"/>
</dbReference>
<evidence type="ECO:0000313" key="5">
    <source>
        <dbReference type="Proteomes" id="UP000314986"/>
    </source>
</evidence>
<dbReference type="AlphaFoldDB" id="A0A4W3JY44"/>
<dbReference type="InterPro" id="IPR042235">
    <property type="entry name" value="ZP-C_dom"/>
</dbReference>
<proteinExistence type="predicted"/>
<dbReference type="OMA" id="YAMYNES"/>
<dbReference type="PANTHER" id="PTHR14002:SF10">
    <property type="entry name" value="ZONA PELLUCIDA-LIKE DOMAIN-CONTAINING PROTEIN 1-RELATED"/>
    <property type="match status" value="1"/>
</dbReference>
<evidence type="ECO:0000259" key="3">
    <source>
        <dbReference type="PROSITE" id="PS51034"/>
    </source>
</evidence>
<protein>
    <submittedName>
        <fullName evidence="4">Si:dkey-4p15.5</fullName>
    </submittedName>
</protein>
<keyword evidence="5" id="KW-1185">Reference proteome</keyword>
<dbReference type="PROSITE" id="PS51034">
    <property type="entry name" value="ZP_2"/>
    <property type="match status" value="1"/>
</dbReference>
<reference evidence="5" key="2">
    <citation type="journal article" date="2007" name="PLoS Biol.">
        <title>Survey sequencing and comparative analysis of the elephant shark (Callorhinchus milii) genome.</title>
        <authorList>
            <person name="Venkatesh B."/>
            <person name="Kirkness E.F."/>
            <person name="Loh Y.H."/>
            <person name="Halpern A.L."/>
            <person name="Lee A.P."/>
            <person name="Johnson J."/>
            <person name="Dandona N."/>
            <person name="Viswanathan L.D."/>
            <person name="Tay A."/>
            <person name="Venter J.C."/>
            <person name="Strausberg R.L."/>
            <person name="Brenner S."/>
        </authorList>
    </citation>
    <scope>NUCLEOTIDE SEQUENCE [LARGE SCALE GENOMIC DNA]</scope>
</reference>
<dbReference type="Gene3D" id="2.60.40.4100">
    <property type="entry name" value="Zona pellucida, ZP-C domain"/>
    <property type="match status" value="1"/>
</dbReference>
<dbReference type="GeneTree" id="ENSGT00940000164443"/>
<evidence type="ECO:0000313" key="4">
    <source>
        <dbReference type="Ensembl" id="ENSCMIP00000047877.1"/>
    </source>
</evidence>
<gene>
    <name evidence="4" type="primary">LOC103180194</name>
</gene>
<sequence>MSIYLCPLYFAGSNESFVALNNQFSNTDCRGSVDATVSPPLLRFSFSINDNDATSCGSHLQVCIFKDFSNIESVNISGIINSYDPTASTITYNQELVYQYSCNYPLEYFVNNTRLEVAGVSIAIKDNNGTFRSTLNLRLYSDTNYTNALIIPDNGLALKTKIYVEVKATNLTDRFNVLLDHCFASTSYFPLNSSSSYDLFIGCTKDQQTNIISNGENQFARFYFEAFRFTEHRNLPTSTYYLHCITRLCEKSACSTFSKCKRRKRQARDLYTTPGPSEASDPVTITSPLISTMTDNGEYFSIGFKGMCK</sequence>
<reference evidence="4" key="4">
    <citation type="submission" date="2025-08" db="UniProtKB">
        <authorList>
            <consortium name="Ensembl"/>
        </authorList>
    </citation>
    <scope>IDENTIFICATION</scope>
</reference>
<keyword evidence="1" id="KW-0732">Signal</keyword>
<name>A0A4W3JY44_CALMI</name>
<reference evidence="5" key="1">
    <citation type="journal article" date="2006" name="Science">
        <title>Ancient noncoding elements conserved in the human genome.</title>
        <authorList>
            <person name="Venkatesh B."/>
            <person name="Kirkness E.F."/>
            <person name="Loh Y.H."/>
            <person name="Halpern A.L."/>
            <person name="Lee A.P."/>
            <person name="Johnson J."/>
            <person name="Dandona N."/>
            <person name="Viswanathan L.D."/>
            <person name="Tay A."/>
            <person name="Venter J.C."/>
            <person name="Strausberg R.L."/>
            <person name="Brenner S."/>
        </authorList>
    </citation>
    <scope>NUCLEOTIDE SEQUENCE [LARGE SCALE GENOMIC DNA]</scope>
</reference>
<evidence type="ECO:0000256" key="1">
    <source>
        <dbReference type="ARBA" id="ARBA00022729"/>
    </source>
</evidence>
<dbReference type="Proteomes" id="UP000314986">
    <property type="component" value="Unassembled WGS sequence"/>
</dbReference>
<reference evidence="4" key="5">
    <citation type="submission" date="2025-09" db="UniProtKB">
        <authorList>
            <consortium name="Ensembl"/>
        </authorList>
    </citation>
    <scope>IDENTIFICATION</scope>
</reference>
<evidence type="ECO:0000256" key="2">
    <source>
        <dbReference type="ARBA" id="ARBA00023157"/>
    </source>
</evidence>
<reference evidence="5" key="3">
    <citation type="journal article" date="2014" name="Nature">
        <title>Elephant shark genome provides unique insights into gnathostome evolution.</title>
        <authorList>
            <consortium name="International Elephant Shark Genome Sequencing Consortium"/>
            <person name="Venkatesh B."/>
            <person name="Lee A.P."/>
            <person name="Ravi V."/>
            <person name="Maurya A.K."/>
            <person name="Lian M.M."/>
            <person name="Swann J.B."/>
            <person name="Ohta Y."/>
            <person name="Flajnik M.F."/>
            <person name="Sutoh Y."/>
            <person name="Kasahara M."/>
            <person name="Hoon S."/>
            <person name="Gangu V."/>
            <person name="Roy S.W."/>
            <person name="Irimia M."/>
            <person name="Korzh V."/>
            <person name="Kondrychyn I."/>
            <person name="Lim Z.W."/>
            <person name="Tay B.H."/>
            <person name="Tohari S."/>
            <person name="Kong K.W."/>
            <person name="Ho S."/>
            <person name="Lorente-Galdos B."/>
            <person name="Quilez J."/>
            <person name="Marques-Bonet T."/>
            <person name="Raney B.J."/>
            <person name="Ingham P.W."/>
            <person name="Tay A."/>
            <person name="Hillier L.W."/>
            <person name="Minx P."/>
            <person name="Boehm T."/>
            <person name="Wilson R.K."/>
            <person name="Brenner S."/>
            <person name="Warren W.C."/>
        </authorList>
    </citation>
    <scope>NUCLEOTIDE SEQUENCE [LARGE SCALE GENOMIC DNA]</scope>
</reference>
<dbReference type="PANTHER" id="PTHR14002">
    <property type="entry name" value="ENDOGLIN/TGF-BETA RECEPTOR TYPE III"/>
    <property type="match status" value="1"/>
</dbReference>
<dbReference type="InterPro" id="IPR055355">
    <property type="entry name" value="ZP-C"/>
</dbReference>
<dbReference type="Ensembl" id="ENSCMIT00000048551.1">
    <property type="protein sequence ID" value="ENSCMIP00000047877.1"/>
    <property type="gene ID" value="ENSCMIG00000019605.1"/>
</dbReference>
<dbReference type="InParanoid" id="A0A4W3JY44"/>
<organism evidence="4 5">
    <name type="scientific">Callorhinchus milii</name>
    <name type="common">Ghost shark</name>
    <dbReference type="NCBI Taxonomy" id="7868"/>
    <lineage>
        <taxon>Eukaryota</taxon>
        <taxon>Metazoa</taxon>
        <taxon>Chordata</taxon>
        <taxon>Craniata</taxon>
        <taxon>Vertebrata</taxon>
        <taxon>Chondrichthyes</taxon>
        <taxon>Holocephali</taxon>
        <taxon>Chimaeriformes</taxon>
        <taxon>Callorhinchidae</taxon>
        <taxon>Callorhinchus</taxon>
    </lineage>
</organism>